<keyword evidence="6" id="KW-0175">Coiled coil</keyword>
<evidence type="ECO:0000256" key="4">
    <source>
        <dbReference type="ARBA" id="ARBA00022989"/>
    </source>
</evidence>
<dbReference type="PANTHER" id="PTHR35007">
    <property type="entry name" value="INTEGRAL MEMBRANE PROTEIN-RELATED"/>
    <property type="match status" value="1"/>
</dbReference>
<dbReference type="Gene3D" id="1.20.81.30">
    <property type="entry name" value="Type II secretion system (T2SS), domain F"/>
    <property type="match status" value="1"/>
</dbReference>
<sequence length="331" mass="37095">MNDNIINLLSFLLPISSFLLVVVFWYFRFQKVAVKDEQLWMRRLKSVKSEVLGGEESLSAILHNDKSGLEKSLERIFQSKLIRVNDLNHWLKRTGYDISPVSFFGSVLILLIVSFALLVEVYSVEFYYAAPISVSVSLFLVYSVCSYLIGRRKAQFLNLFPNALDMIRRSLRAGQTPSRAMEIVASDVDAPVGPVFRFIVDRLTLGGTLEDALGEAFSRLDINDFHFLAIVMILQKETGGSLAEAVENLSNLLRERSKMRLKIKALSSEGKAGGYILTALPFVFVGIIYSVHPDYLDPLFSTQTGHTLLMIAGALICMGIVVINRIIKMDV</sequence>
<evidence type="ECO:0000256" key="7">
    <source>
        <dbReference type="SAM" id="Phobius"/>
    </source>
</evidence>
<organism evidence="9 10">
    <name type="scientific">Candidatus Bealeia paramacronuclearis</name>
    <dbReference type="NCBI Taxonomy" id="1921001"/>
    <lineage>
        <taxon>Bacteria</taxon>
        <taxon>Pseudomonadati</taxon>
        <taxon>Pseudomonadota</taxon>
        <taxon>Alphaproteobacteria</taxon>
        <taxon>Holosporales</taxon>
        <taxon>Holosporaceae</taxon>
        <taxon>Candidatus Bealeia</taxon>
    </lineage>
</organism>
<dbReference type="Pfam" id="PF00482">
    <property type="entry name" value="T2SSF"/>
    <property type="match status" value="1"/>
</dbReference>
<keyword evidence="2" id="KW-1003">Cell membrane</keyword>
<comment type="subcellular location">
    <subcellularLocation>
        <location evidence="1">Cell membrane</location>
        <topology evidence="1">Multi-pass membrane protein</topology>
    </subcellularLocation>
</comment>
<feature type="transmembrane region" description="Helical" evidence="7">
    <location>
        <begin position="101"/>
        <end position="122"/>
    </location>
</feature>
<evidence type="ECO:0000313" key="10">
    <source>
        <dbReference type="Proteomes" id="UP001330434"/>
    </source>
</evidence>
<protein>
    <submittedName>
        <fullName evidence="9">Bacterial type II secretion system protein F domain protein</fullName>
    </submittedName>
</protein>
<keyword evidence="10" id="KW-1185">Reference proteome</keyword>
<dbReference type="EMBL" id="CP133270">
    <property type="protein sequence ID" value="WVX66869.1"/>
    <property type="molecule type" value="Genomic_DNA"/>
</dbReference>
<feature type="transmembrane region" description="Helical" evidence="7">
    <location>
        <begin position="304"/>
        <end position="327"/>
    </location>
</feature>
<feature type="coiled-coil region" evidence="6">
    <location>
        <begin position="242"/>
        <end position="269"/>
    </location>
</feature>
<evidence type="ECO:0000313" key="9">
    <source>
        <dbReference type="EMBL" id="WVX66869.1"/>
    </source>
</evidence>
<evidence type="ECO:0000259" key="8">
    <source>
        <dbReference type="Pfam" id="PF00482"/>
    </source>
</evidence>
<evidence type="ECO:0000256" key="3">
    <source>
        <dbReference type="ARBA" id="ARBA00022692"/>
    </source>
</evidence>
<name>A0ABZ2C7W8_9PROT</name>
<dbReference type="InterPro" id="IPR042094">
    <property type="entry name" value="T2SS_GspF_sf"/>
</dbReference>
<proteinExistence type="predicted"/>
<keyword evidence="5 7" id="KW-0472">Membrane</keyword>
<accession>A0ABZ2C7W8</accession>
<evidence type="ECO:0000256" key="1">
    <source>
        <dbReference type="ARBA" id="ARBA00004651"/>
    </source>
</evidence>
<gene>
    <name evidence="9" type="ORF">Bealeia1_01058</name>
</gene>
<evidence type="ECO:0000256" key="2">
    <source>
        <dbReference type="ARBA" id="ARBA00022475"/>
    </source>
</evidence>
<feature type="transmembrane region" description="Helical" evidence="7">
    <location>
        <begin position="128"/>
        <end position="149"/>
    </location>
</feature>
<keyword evidence="4 7" id="KW-1133">Transmembrane helix</keyword>
<feature type="transmembrane region" description="Helical" evidence="7">
    <location>
        <begin position="272"/>
        <end position="292"/>
    </location>
</feature>
<dbReference type="Proteomes" id="UP001330434">
    <property type="component" value="Chromosome"/>
</dbReference>
<dbReference type="RefSeq" id="WP_331255687.1">
    <property type="nucleotide sequence ID" value="NZ_CP133270.1"/>
</dbReference>
<evidence type="ECO:0000256" key="5">
    <source>
        <dbReference type="ARBA" id="ARBA00023136"/>
    </source>
</evidence>
<feature type="transmembrane region" description="Helical" evidence="7">
    <location>
        <begin position="6"/>
        <end position="27"/>
    </location>
</feature>
<feature type="domain" description="Type II secretion system protein GspF" evidence="8">
    <location>
        <begin position="164"/>
        <end position="288"/>
    </location>
</feature>
<reference evidence="9 10" key="1">
    <citation type="journal article" date="2024" name="Environ. Microbiol.">
        <title>Novel evolutionary insights on the interactions of the Holosporales (Alphaproteobacteria) with eukaryotic hosts from comparative genomics.</title>
        <authorList>
            <person name="Giovannini M."/>
            <person name="Petroni G."/>
            <person name="Castelli M."/>
        </authorList>
    </citation>
    <scope>NUCLEOTIDE SEQUENCE [LARGE SCALE GENOMIC DNA]</scope>
    <source>
        <strain evidence="9 10">US_Bl 15I1</strain>
    </source>
</reference>
<evidence type="ECO:0000256" key="6">
    <source>
        <dbReference type="SAM" id="Coils"/>
    </source>
</evidence>
<dbReference type="InterPro" id="IPR018076">
    <property type="entry name" value="T2SS_GspF_dom"/>
</dbReference>
<keyword evidence="3 7" id="KW-0812">Transmembrane</keyword>
<dbReference type="PANTHER" id="PTHR35007:SF1">
    <property type="entry name" value="PILUS ASSEMBLY PROTEIN"/>
    <property type="match status" value="1"/>
</dbReference>